<comment type="caution">
    <text evidence="3">The sequence shown here is derived from an EMBL/GenBank/DDBJ whole genome shotgun (WGS) entry which is preliminary data.</text>
</comment>
<evidence type="ECO:0000256" key="1">
    <source>
        <dbReference type="ARBA" id="ARBA00006484"/>
    </source>
</evidence>
<dbReference type="PRINTS" id="PR00081">
    <property type="entry name" value="GDHRDH"/>
</dbReference>
<evidence type="ECO:0000313" key="4">
    <source>
        <dbReference type="Proteomes" id="UP001497392"/>
    </source>
</evidence>
<organism evidence="3 4">
    <name type="scientific">Coccomyxa viridis</name>
    <dbReference type="NCBI Taxonomy" id="1274662"/>
    <lineage>
        <taxon>Eukaryota</taxon>
        <taxon>Viridiplantae</taxon>
        <taxon>Chlorophyta</taxon>
        <taxon>core chlorophytes</taxon>
        <taxon>Trebouxiophyceae</taxon>
        <taxon>Trebouxiophyceae incertae sedis</taxon>
        <taxon>Coccomyxaceae</taxon>
        <taxon>Coccomyxa</taxon>
    </lineage>
</organism>
<keyword evidence="4" id="KW-1185">Reference proteome</keyword>
<proteinExistence type="inferred from homology"/>
<evidence type="ECO:0000256" key="2">
    <source>
        <dbReference type="ARBA" id="ARBA00023002"/>
    </source>
</evidence>
<dbReference type="Pfam" id="PF00106">
    <property type="entry name" value="adh_short"/>
    <property type="match status" value="1"/>
</dbReference>
<protein>
    <submittedName>
        <fullName evidence="3">G10450 protein</fullName>
    </submittedName>
</protein>
<keyword evidence="2" id="KW-0560">Oxidoreductase</keyword>
<dbReference type="Gene3D" id="3.40.50.720">
    <property type="entry name" value="NAD(P)-binding Rossmann-like Domain"/>
    <property type="match status" value="1"/>
</dbReference>
<evidence type="ECO:0000313" key="3">
    <source>
        <dbReference type="EMBL" id="CAL5227473.1"/>
    </source>
</evidence>
<dbReference type="PANTHER" id="PTHR24320">
    <property type="entry name" value="RETINOL DEHYDROGENASE"/>
    <property type="match status" value="1"/>
</dbReference>
<gene>
    <name evidence="3" type="primary">g10450</name>
    <name evidence="3" type="ORF">VP750_LOCUS9379</name>
</gene>
<name>A0ABP1GCE8_9CHLO</name>
<dbReference type="SUPFAM" id="SSF51735">
    <property type="entry name" value="NAD(P)-binding Rossmann-fold domains"/>
    <property type="match status" value="1"/>
</dbReference>
<dbReference type="EMBL" id="CAXHTA020000017">
    <property type="protein sequence ID" value="CAL5227473.1"/>
    <property type="molecule type" value="Genomic_DNA"/>
</dbReference>
<dbReference type="InterPro" id="IPR002347">
    <property type="entry name" value="SDR_fam"/>
</dbReference>
<comment type="similarity">
    <text evidence="1">Belongs to the short-chain dehydrogenases/reductases (SDR) family.</text>
</comment>
<reference evidence="3 4" key="1">
    <citation type="submission" date="2024-06" db="EMBL/GenBank/DDBJ databases">
        <authorList>
            <person name="Kraege A."/>
            <person name="Thomma B."/>
        </authorList>
    </citation>
    <scope>NUCLEOTIDE SEQUENCE [LARGE SCALE GENOMIC DNA]</scope>
</reference>
<dbReference type="PANTHER" id="PTHR24320:SF148">
    <property type="entry name" value="NAD(P)-BINDING ROSSMANN-FOLD SUPERFAMILY PROTEIN"/>
    <property type="match status" value="1"/>
</dbReference>
<dbReference type="InterPro" id="IPR036291">
    <property type="entry name" value="NAD(P)-bd_dom_sf"/>
</dbReference>
<accession>A0ABP1GCE8</accession>
<sequence length="285" mass="31126">MLELVGGLLSVTFDVFTQKLQLFRLPSLADIGGPVEGCTCIVTGPTSGIGRETASTLARRNAHVVLACRSLERGEKLRKALLEEGAKNGKTPSLEVQILDVACLDSVRKFASSWQQRPLHILVNNAGMFTMGAGRVVTKDGFEGHMGTNFLGPFLLTMLLLPCMQRTAKVSNHGHPIRVVNVSSKMHELSPGIDVRDPHFAKGRAYSSLAAYNRSKLAQVVFTAELRRRLPAESGIVTTAVHPGEVMTDVVRTLPGLMQTAYRFFMRPFCLSPAEGARGFVEYMK</sequence>
<dbReference type="Proteomes" id="UP001497392">
    <property type="component" value="Unassembled WGS sequence"/>
</dbReference>